<evidence type="ECO:0000313" key="2">
    <source>
        <dbReference type="Proteomes" id="UP001367508"/>
    </source>
</evidence>
<organism evidence="1 2">
    <name type="scientific">Canavalia gladiata</name>
    <name type="common">Sword bean</name>
    <name type="synonym">Dolichos gladiatus</name>
    <dbReference type="NCBI Taxonomy" id="3824"/>
    <lineage>
        <taxon>Eukaryota</taxon>
        <taxon>Viridiplantae</taxon>
        <taxon>Streptophyta</taxon>
        <taxon>Embryophyta</taxon>
        <taxon>Tracheophyta</taxon>
        <taxon>Spermatophyta</taxon>
        <taxon>Magnoliopsida</taxon>
        <taxon>eudicotyledons</taxon>
        <taxon>Gunneridae</taxon>
        <taxon>Pentapetalae</taxon>
        <taxon>rosids</taxon>
        <taxon>fabids</taxon>
        <taxon>Fabales</taxon>
        <taxon>Fabaceae</taxon>
        <taxon>Papilionoideae</taxon>
        <taxon>50 kb inversion clade</taxon>
        <taxon>NPAAA clade</taxon>
        <taxon>indigoferoid/millettioid clade</taxon>
        <taxon>Phaseoleae</taxon>
        <taxon>Canavalia</taxon>
    </lineage>
</organism>
<dbReference type="EMBL" id="JAYMYQ010000005">
    <property type="protein sequence ID" value="KAK7327849.1"/>
    <property type="molecule type" value="Genomic_DNA"/>
</dbReference>
<reference evidence="1 2" key="1">
    <citation type="submission" date="2024-01" db="EMBL/GenBank/DDBJ databases">
        <title>The genomes of 5 underutilized Papilionoideae crops provide insights into root nodulation and disease resistanc.</title>
        <authorList>
            <person name="Jiang F."/>
        </authorList>
    </citation>
    <scope>NUCLEOTIDE SEQUENCE [LARGE SCALE GENOMIC DNA]</scope>
    <source>
        <strain evidence="1">LVBAO_FW01</strain>
        <tissue evidence="1">Leaves</tissue>
    </source>
</reference>
<sequence length="90" mass="10453">MLIRRRRERLDGSDFICGTRERWVEGMMRMDEVGEWDWGLKGGVWVWCSDRDSHVEGCLSCREQVELGHTLDMGYLACLTLLLPSFSLSL</sequence>
<protein>
    <submittedName>
        <fullName evidence="1">Uncharacterized protein</fullName>
    </submittedName>
</protein>
<dbReference type="AlphaFoldDB" id="A0AAN9L557"/>
<name>A0AAN9L557_CANGL</name>
<evidence type="ECO:0000313" key="1">
    <source>
        <dbReference type="EMBL" id="KAK7327849.1"/>
    </source>
</evidence>
<proteinExistence type="predicted"/>
<gene>
    <name evidence="1" type="ORF">VNO77_21942</name>
</gene>
<comment type="caution">
    <text evidence="1">The sequence shown here is derived from an EMBL/GenBank/DDBJ whole genome shotgun (WGS) entry which is preliminary data.</text>
</comment>
<dbReference type="Proteomes" id="UP001367508">
    <property type="component" value="Unassembled WGS sequence"/>
</dbReference>
<accession>A0AAN9L557</accession>
<keyword evidence="2" id="KW-1185">Reference proteome</keyword>